<protein>
    <submittedName>
        <fullName evidence="1">SAM-dependent methyltransferase</fullName>
    </submittedName>
</protein>
<accession>A0A1D8JGQ4</accession>
<keyword evidence="1" id="KW-0808">Transferase</keyword>
<keyword evidence="2" id="KW-1185">Reference proteome</keyword>
<dbReference type="GO" id="GO:0160105">
    <property type="term" value="F:tRNA (adenine(22)-N1)-methyltransferase activity"/>
    <property type="evidence" value="ECO:0007669"/>
    <property type="project" value="InterPro"/>
</dbReference>
<dbReference type="RefSeq" id="WP_155767514.1">
    <property type="nucleotide sequence ID" value="NZ_CP017560.1"/>
</dbReference>
<dbReference type="SUPFAM" id="SSF53335">
    <property type="entry name" value="S-adenosyl-L-methionine-dependent methyltransferases"/>
    <property type="match status" value="1"/>
</dbReference>
<dbReference type="Proteomes" id="UP000185746">
    <property type="component" value="Chromosome"/>
</dbReference>
<dbReference type="AlphaFoldDB" id="A0A1D8JGQ4"/>
<gene>
    <name evidence="1" type="ORF">BI350_10230</name>
</gene>
<dbReference type="EMBL" id="CP017560">
    <property type="protein sequence ID" value="AOV07873.1"/>
    <property type="molecule type" value="Genomic_DNA"/>
</dbReference>
<dbReference type="Gene3D" id="1.10.287.1890">
    <property type="match status" value="1"/>
</dbReference>
<evidence type="ECO:0000313" key="1">
    <source>
        <dbReference type="EMBL" id="AOV07873.1"/>
    </source>
</evidence>
<dbReference type="PIRSF" id="PIRSF018637">
    <property type="entry name" value="TrmK"/>
    <property type="match status" value="1"/>
</dbReference>
<proteinExistence type="predicted"/>
<name>A0A1D8JGQ4_9BACL</name>
<reference evidence="1 2" key="1">
    <citation type="submission" date="2016-09" db="EMBL/GenBank/DDBJ databases">
        <title>Complete genome sequence of the Lysinibacillus sphaericus LMG 22257, a specie of Bacillus with ureolytic activity that can effectively biodeposit calcium carbonate.</title>
        <authorList>
            <person name="Yan W."/>
        </authorList>
    </citation>
    <scope>NUCLEOTIDE SEQUENCE [LARGE SCALE GENOMIC DNA]</scope>
    <source>
        <strain evidence="1 2">LMG 22257</strain>
    </source>
</reference>
<keyword evidence="1" id="KW-0489">Methyltransferase</keyword>
<dbReference type="PANTHER" id="PTHR38451">
    <property type="entry name" value="TRNA (ADENINE(22)-N(1))-METHYLTRANSFERASE"/>
    <property type="match status" value="1"/>
</dbReference>
<dbReference type="InterPro" id="IPR029063">
    <property type="entry name" value="SAM-dependent_MTases_sf"/>
</dbReference>
<dbReference type="KEGG" id="surl:BI350_10230"/>
<dbReference type="PANTHER" id="PTHR38451:SF1">
    <property type="entry name" value="TRNA (ADENINE(22)-N(1))-METHYLTRANSFERASE"/>
    <property type="match status" value="1"/>
</dbReference>
<evidence type="ECO:0000313" key="2">
    <source>
        <dbReference type="Proteomes" id="UP000185746"/>
    </source>
</evidence>
<dbReference type="InterPro" id="IPR006901">
    <property type="entry name" value="TrmK"/>
</dbReference>
<sequence>MINLSKRLQVVASYVKQDAILADIGSDHAYLPTYLVQKGVIQKAVAGEVVKGPYESAVKNVQRENVSDAVTVRLANGLFAIQDGDGVDTVSIAGMGGPLIAKILEEGKSLLTSVKRIITQPNIHAKAIREWSVDNGWSIIDEKILKEDGKIYEVVVLEKGNASYSETDLLLGPILSKEKDEVFNEKWQHEIKQWKHIVQSLGDAKNNPIVEEKRDQLNNQIQLVEEVLQK</sequence>
<dbReference type="GO" id="GO:0032259">
    <property type="term" value="P:methylation"/>
    <property type="evidence" value="ECO:0007669"/>
    <property type="project" value="UniProtKB-KW"/>
</dbReference>
<dbReference type="Gene3D" id="3.40.50.150">
    <property type="entry name" value="Vaccinia Virus protein VP39"/>
    <property type="match status" value="1"/>
</dbReference>
<organism evidence="1 2">
    <name type="scientific">Sporosarcina ureilytica</name>
    <dbReference type="NCBI Taxonomy" id="298596"/>
    <lineage>
        <taxon>Bacteria</taxon>
        <taxon>Bacillati</taxon>
        <taxon>Bacillota</taxon>
        <taxon>Bacilli</taxon>
        <taxon>Bacillales</taxon>
        <taxon>Caryophanaceae</taxon>
        <taxon>Sporosarcina</taxon>
    </lineage>
</organism>
<dbReference type="Pfam" id="PF04816">
    <property type="entry name" value="TrmK"/>
    <property type="match status" value="1"/>
</dbReference>